<dbReference type="InterPro" id="IPR004712">
    <property type="entry name" value="Na+/H+_antiporter_fungi"/>
</dbReference>
<dbReference type="InterPro" id="IPR038770">
    <property type="entry name" value="Na+/solute_symporter_sf"/>
</dbReference>
<evidence type="ECO:0000256" key="2">
    <source>
        <dbReference type="ARBA" id="ARBA00005248"/>
    </source>
</evidence>
<evidence type="ECO:0000256" key="6">
    <source>
        <dbReference type="ARBA" id="ARBA00022989"/>
    </source>
</evidence>
<dbReference type="PANTHER" id="PTHR31382:SF4">
    <property type="entry name" value="NA(+)_H(+) ANTIPORTER"/>
    <property type="match status" value="1"/>
</dbReference>
<evidence type="ECO:0000259" key="12">
    <source>
        <dbReference type="Pfam" id="PF00999"/>
    </source>
</evidence>
<evidence type="ECO:0000313" key="13">
    <source>
        <dbReference type="EMBL" id="SHO77192.1"/>
    </source>
</evidence>
<reference evidence="14" key="1">
    <citation type="journal article" date="2017" name="Nucleic Acids Res.">
        <title>Proteogenomics produces comprehensive and highly accurate protein-coding gene annotation in a complete genome assembly of Malassezia sympodialis.</title>
        <authorList>
            <person name="Zhu Y."/>
            <person name="Engstroem P.G."/>
            <person name="Tellgren-Roth C."/>
            <person name="Baudo C.D."/>
            <person name="Kennell J.C."/>
            <person name="Sun S."/>
            <person name="Billmyre R.B."/>
            <person name="Schroeder M.S."/>
            <person name="Andersson A."/>
            <person name="Holm T."/>
            <person name="Sigurgeirsson B."/>
            <person name="Wu G."/>
            <person name="Sankaranarayanan S.R."/>
            <person name="Siddharthan R."/>
            <person name="Sanyal K."/>
            <person name="Lundeberg J."/>
            <person name="Nystedt B."/>
            <person name="Boekhout T."/>
            <person name="Dawson T.L. Jr."/>
            <person name="Heitman J."/>
            <person name="Scheynius A."/>
            <person name="Lehtioe J."/>
        </authorList>
    </citation>
    <scope>NUCLEOTIDE SEQUENCE [LARGE SCALE GENOMIC DNA]</scope>
    <source>
        <strain evidence="14">ATCC 42132</strain>
    </source>
</reference>
<name>A0A1M8A401_MALS4</name>
<feature type="transmembrane region" description="Helical" evidence="11">
    <location>
        <begin position="315"/>
        <end position="334"/>
    </location>
</feature>
<feature type="transmembrane region" description="Helical" evidence="11">
    <location>
        <begin position="89"/>
        <end position="109"/>
    </location>
</feature>
<accession>A0A1M8A401</accession>
<dbReference type="AlphaFoldDB" id="A0A1M8A401"/>
<evidence type="ECO:0000256" key="11">
    <source>
        <dbReference type="SAM" id="Phobius"/>
    </source>
</evidence>
<comment type="subcellular location">
    <subcellularLocation>
        <location evidence="1">Membrane</location>
        <topology evidence="1">Multi-pass membrane protein</topology>
    </subcellularLocation>
</comment>
<keyword evidence="10" id="KW-0739">Sodium transport</keyword>
<feature type="transmembrane region" description="Helical" evidence="11">
    <location>
        <begin position="346"/>
        <end position="369"/>
    </location>
</feature>
<dbReference type="InterPro" id="IPR006153">
    <property type="entry name" value="Cation/H_exchanger_TM"/>
</dbReference>
<feature type="transmembrane region" description="Helical" evidence="11">
    <location>
        <begin position="423"/>
        <end position="448"/>
    </location>
</feature>
<feature type="domain" description="Cation/H+ exchanger transmembrane" evidence="12">
    <location>
        <begin position="33"/>
        <end position="448"/>
    </location>
</feature>
<evidence type="ECO:0000256" key="4">
    <source>
        <dbReference type="ARBA" id="ARBA00022449"/>
    </source>
</evidence>
<evidence type="ECO:0000256" key="3">
    <source>
        <dbReference type="ARBA" id="ARBA00022448"/>
    </source>
</evidence>
<evidence type="ECO:0000256" key="8">
    <source>
        <dbReference type="ARBA" id="ARBA00023065"/>
    </source>
</evidence>
<gene>
    <name evidence="13" type="ORF">MSYG_1533</name>
</gene>
<feature type="transmembrane region" description="Helical" evidence="11">
    <location>
        <begin position="22"/>
        <end position="40"/>
    </location>
</feature>
<dbReference type="GO" id="GO:0120029">
    <property type="term" value="P:proton export across plasma membrane"/>
    <property type="evidence" value="ECO:0007669"/>
    <property type="project" value="InterPro"/>
</dbReference>
<comment type="similarity">
    <text evidence="2">Belongs to the fungal Na(+)/H(+) exchanger family.</text>
</comment>
<feature type="transmembrane region" description="Helical" evidence="11">
    <location>
        <begin position="52"/>
        <end position="69"/>
    </location>
</feature>
<proteinExistence type="inferred from homology"/>
<dbReference type="GO" id="GO:0036376">
    <property type="term" value="P:sodium ion export across plasma membrane"/>
    <property type="evidence" value="ECO:0007669"/>
    <property type="project" value="InterPro"/>
</dbReference>
<dbReference type="VEuPathDB" id="FungiDB:MSYG_1533"/>
<dbReference type="FunFam" id="1.20.1530.20:FF:000015">
    <property type="entry name" value="Na(+)/H(+) antiporter 2"/>
    <property type="match status" value="1"/>
</dbReference>
<dbReference type="PANTHER" id="PTHR31382">
    <property type="entry name" value="NA(+)/H(+) ANTIPORTER"/>
    <property type="match status" value="1"/>
</dbReference>
<dbReference type="GO" id="GO:0030007">
    <property type="term" value="P:intracellular potassium ion homeostasis"/>
    <property type="evidence" value="ECO:0007669"/>
    <property type="project" value="TreeGrafter"/>
</dbReference>
<keyword evidence="5 11" id="KW-0812">Transmembrane</keyword>
<protein>
    <submittedName>
        <fullName evidence="13">Similar to S.cerevisiae protein NHA1 (Na+/H+ antiporter)</fullName>
    </submittedName>
</protein>
<keyword evidence="6 11" id="KW-1133">Transmembrane helix</keyword>
<feature type="transmembrane region" description="Helical" evidence="11">
    <location>
        <begin position="223"/>
        <end position="245"/>
    </location>
</feature>
<keyword evidence="7" id="KW-0915">Sodium</keyword>
<sequence length="743" mass="83454">MTELLDGQRHDFSPAEASAPHIIYVFLGFFIVLFGMFSMLFKERLYLGEAPLALVFGIIVGPSAASIFHPNTWGDQPTDAPGTEITREITLEVMRVCISLSVFAVGVELPKKYVWRHWRSISMLLGPVMLWGWLITGLLIWALIPGIDYLSALMIASCVSPTDPILAQAVVGGPWAEKHVPAHIRHMLQCESGCNDGAAFPFLYLAYYLTVNRGQVGFPVGKWFYQTILYEIVLGTLIGVVIGYLARKLIRFSEKHKLVDRESFVAQYISLAMASMGLNVLIGSDDLLAAFACGTAFAWDGWFQKQTADSNFSSIVDLIFNIATFIYIGAEMPWSQFTNAAQHLSVGRLIGLSILVLLLKRIPIVVALWKYIPDIKTFHEALFSGYFGPIGVGAIFMCTYGRLLLPEEVPLPPETPNDVLTVTIQPIVYFFVLTSVIVHGFTIPFFAFGKKAHVNLNRTFTQNLTTTGGDSSWMNRVRRFNTTATTNVSGPQEGQLSVVQAMQEGLKRRKEQGLPVDEDAEKEIVAQVLPNASEETKSNYASILPRTMTVDDVEDVQVSGEDDWDGDDTPEARRFREKVRLQSVGEQDIADIHHHNDIDLESQTVEDRDEDSKYPQVVEWIEGHNIVINITEKELDEPETIVIPIHPDDYEVIKESQSPLRSFIQKYEDKLTGHLGWQEKQKLSDLSVRDIQRRNLVRKIADITQKYQHRFEAQRNRHADIESSSHDGPEVVTVRPDGSIVNL</sequence>
<keyword evidence="8" id="KW-0406">Ion transport</keyword>
<dbReference type="GO" id="GO:0005886">
    <property type="term" value="C:plasma membrane"/>
    <property type="evidence" value="ECO:0007669"/>
    <property type="project" value="InterPro"/>
</dbReference>
<organism evidence="13 14">
    <name type="scientific">Malassezia sympodialis (strain ATCC 42132)</name>
    <name type="common">Atopic eczema-associated yeast</name>
    <dbReference type="NCBI Taxonomy" id="1230383"/>
    <lineage>
        <taxon>Eukaryota</taxon>
        <taxon>Fungi</taxon>
        <taxon>Dikarya</taxon>
        <taxon>Basidiomycota</taxon>
        <taxon>Ustilaginomycotina</taxon>
        <taxon>Malasseziomycetes</taxon>
        <taxon>Malasseziales</taxon>
        <taxon>Malasseziaceae</taxon>
        <taxon>Malassezia</taxon>
    </lineage>
</organism>
<evidence type="ECO:0000256" key="5">
    <source>
        <dbReference type="ARBA" id="ARBA00022692"/>
    </source>
</evidence>
<dbReference type="GO" id="GO:0015385">
    <property type="term" value="F:sodium:proton antiporter activity"/>
    <property type="evidence" value="ECO:0007669"/>
    <property type="project" value="InterPro"/>
</dbReference>
<keyword evidence="9 11" id="KW-0472">Membrane</keyword>
<evidence type="ECO:0000256" key="9">
    <source>
        <dbReference type="ARBA" id="ARBA00023136"/>
    </source>
</evidence>
<dbReference type="OMA" id="YIGAEMP"/>
<keyword evidence="3" id="KW-0813">Transport</keyword>
<dbReference type="GO" id="GO:0042391">
    <property type="term" value="P:regulation of membrane potential"/>
    <property type="evidence" value="ECO:0007669"/>
    <property type="project" value="InterPro"/>
</dbReference>
<evidence type="ECO:0000256" key="1">
    <source>
        <dbReference type="ARBA" id="ARBA00004141"/>
    </source>
</evidence>
<keyword evidence="4" id="KW-0050">Antiport</keyword>
<feature type="transmembrane region" description="Helical" evidence="11">
    <location>
        <begin position="121"/>
        <end position="144"/>
    </location>
</feature>
<dbReference type="EMBL" id="LT671822">
    <property type="protein sequence ID" value="SHO77192.1"/>
    <property type="molecule type" value="Genomic_DNA"/>
</dbReference>
<dbReference type="Pfam" id="PF00999">
    <property type="entry name" value="Na_H_Exchanger"/>
    <property type="match status" value="1"/>
</dbReference>
<evidence type="ECO:0000313" key="14">
    <source>
        <dbReference type="Proteomes" id="UP000186303"/>
    </source>
</evidence>
<dbReference type="Gene3D" id="1.20.1530.20">
    <property type="match status" value="1"/>
</dbReference>
<evidence type="ECO:0000256" key="7">
    <source>
        <dbReference type="ARBA" id="ARBA00023053"/>
    </source>
</evidence>
<keyword evidence="14" id="KW-1185">Reference proteome</keyword>
<dbReference type="Proteomes" id="UP000186303">
    <property type="component" value="Chromosome 2"/>
</dbReference>
<dbReference type="OrthoDB" id="2190219at2759"/>
<feature type="transmembrane region" description="Helical" evidence="11">
    <location>
        <begin position="381"/>
        <end position="403"/>
    </location>
</feature>
<evidence type="ECO:0000256" key="10">
    <source>
        <dbReference type="ARBA" id="ARBA00023201"/>
    </source>
</evidence>